<dbReference type="AlphaFoldDB" id="F4PNQ7"/>
<protein>
    <submittedName>
        <fullName evidence="1">Uncharacterized protein</fullName>
    </submittedName>
</protein>
<proteinExistence type="predicted"/>
<evidence type="ECO:0000313" key="2">
    <source>
        <dbReference type="Proteomes" id="UP000007797"/>
    </source>
</evidence>
<dbReference type="KEGG" id="dfa:DFA_05240"/>
<dbReference type="RefSeq" id="XP_004360961.1">
    <property type="nucleotide sequence ID" value="XM_004360904.1"/>
</dbReference>
<organism evidence="1 2">
    <name type="scientific">Cavenderia fasciculata</name>
    <name type="common">Slime mold</name>
    <name type="synonym">Dictyostelium fasciculatum</name>
    <dbReference type="NCBI Taxonomy" id="261658"/>
    <lineage>
        <taxon>Eukaryota</taxon>
        <taxon>Amoebozoa</taxon>
        <taxon>Evosea</taxon>
        <taxon>Eumycetozoa</taxon>
        <taxon>Dictyostelia</taxon>
        <taxon>Acytosteliales</taxon>
        <taxon>Cavenderiaceae</taxon>
        <taxon>Cavenderia</taxon>
    </lineage>
</organism>
<gene>
    <name evidence="1" type="ORF">DFA_05240</name>
</gene>
<evidence type="ECO:0000313" key="1">
    <source>
        <dbReference type="EMBL" id="EGG23110.1"/>
    </source>
</evidence>
<accession>F4PNQ7</accession>
<dbReference type="GeneID" id="14875380"/>
<sequence length="114" mass="12815">MTSPCEDGAVCWPQHRDDVVPTCKGFFYERLGEECRIRTDCWGLKCEPFSRTCQPDINSLDGYQCESLYSCLEGLICTTTINIDGTKYCIEPFSLSEGNTCDTEFENLIGDNGN</sequence>
<reference evidence="2" key="1">
    <citation type="journal article" date="2011" name="Genome Res.">
        <title>Phylogeny-wide analysis of social amoeba genomes highlights ancient origins for complex intercellular communication.</title>
        <authorList>
            <person name="Heidel A.J."/>
            <person name="Lawal H.M."/>
            <person name="Felder M."/>
            <person name="Schilde C."/>
            <person name="Helps N.R."/>
            <person name="Tunggal B."/>
            <person name="Rivero F."/>
            <person name="John U."/>
            <person name="Schleicher M."/>
            <person name="Eichinger L."/>
            <person name="Platzer M."/>
            <person name="Noegel A.A."/>
            <person name="Schaap P."/>
            <person name="Gloeckner G."/>
        </authorList>
    </citation>
    <scope>NUCLEOTIDE SEQUENCE [LARGE SCALE GENOMIC DNA]</scope>
    <source>
        <strain evidence="2">SH3</strain>
    </source>
</reference>
<dbReference type="Proteomes" id="UP000007797">
    <property type="component" value="Unassembled WGS sequence"/>
</dbReference>
<dbReference type="EMBL" id="GL883008">
    <property type="protein sequence ID" value="EGG23110.1"/>
    <property type="molecule type" value="Genomic_DNA"/>
</dbReference>
<name>F4PNQ7_CACFS</name>
<keyword evidence="2" id="KW-1185">Reference proteome</keyword>